<dbReference type="InterPro" id="IPR001307">
    <property type="entry name" value="Thiosulphate_STrfase_CS"/>
</dbReference>
<dbReference type="Proteomes" id="UP001497045">
    <property type="component" value="Unassembled WGS sequence"/>
</dbReference>
<comment type="caution">
    <text evidence="4">The sequence shown here is derived from an EMBL/GenBank/DDBJ whole genome shotgun (WGS) entry which is preliminary data.</text>
</comment>
<dbReference type="CDD" id="cd01448">
    <property type="entry name" value="TST_Repeat_1"/>
    <property type="match status" value="1"/>
</dbReference>
<name>A0ABU9IAY5_9SPHN</name>
<keyword evidence="1 4" id="KW-0808">Transferase</keyword>
<evidence type="ECO:0000256" key="1">
    <source>
        <dbReference type="ARBA" id="ARBA00022679"/>
    </source>
</evidence>
<dbReference type="Pfam" id="PF00581">
    <property type="entry name" value="Rhodanese"/>
    <property type="match status" value="2"/>
</dbReference>
<evidence type="ECO:0000313" key="4">
    <source>
        <dbReference type="EMBL" id="MEL1249558.1"/>
    </source>
</evidence>
<feature type="domain" description="Rhodanese" evidence="3">
    <location>
        <begin position="15"/>
        <end position="133"/>
    </location>
</feature>
<dbReference type="Gene3D" id="3.40.250.10">
    <property type="entry name" value="Rhodanese-like domain"/>
    <property type="match status" value="2"/>
</dbReference>
<feature type="domain" description="Rhodanese" evidence="3">
    <location>
        <begin position="168"/>
        <end position="277"/>
    </location>
</feature>
<protein>
    <submittedName>
        <fullName evidence="4">Sulfurtransferase</fullName>
        <ecNumber evidence="4">2.8.1.-</ecNumber>
    </submittedName>
</protein>
<evidence type="ECO:0000256" key="2">
    <source>
        <dbReference type="ARBA" id="ARBA00022737"/>
    </source>
</evidence>
<dbReference type="SMART" id="SM00450">
    <property type="entry name" value="RHOD"/>
    <property type="match status" value="2"/>
</dbReference>
<dbReference type="InterPro" id="IPR045078">
    <property type="entry name" value="TST/MPST-like"/>
</dbReference>
<evidence type="ECO:0000259" key="3">
    <source>
        <dbReference type="PROSITE" id="PS50206"/>
    </source>
</evidence>
<dbReference type="CDD" id="cd01449">
    <property type="entry name" value="TST_Repeat_2"/>
    <property type="match status" value="1"/>
</dbReference>
<dbReference type="SUPFAM" id="SSF52821">
    <property type="entry name" value="Rhodanese/Cell cycle control phosphatase"/>
    <property type="match status" value="2"/>
</dbReference>
<dbReference type="GO" id="GO:0016740">
    <property type="term" value="F:transferase activity"/>
    <property type="evidence" value="ECO:0007669"/>
    <property type="project" value="UniProtKB-KW"/>
</dbReference>
<dbReference type="PROSITE" id="PS50206">
    <property type="entry name" value="RHODANESE_3"/>
    <property type="match status" value="2"/>
</dbReference>
<dbReference type="EMBL" id="JBBYHV010000001">
    <property type="protein sequence ID" value="MEL1249558.1"/>
    <property type="molecule type" value="Genomic_DNA"/>
</dbReference>
<dbReference type="RefSeq" id="WP_341672093.1">
    <property type="nucleotide sequence ID" value="NZ_JBBYHV010000001.1"/>
</dbReference>
<reference evidence="4 5" key="1">
    <citation type="submission" date="2024-04" db="EMBL/GenBank/DDBJ databases">
        <title>Aurantiacibacter sp. DGU6 16S ribosomal RNA gene Genome sequencing and assembly.</title>
        <authorList>
            <person name="Park S."/>
        </authorList>
    </citation>
    <scope>NUCLEOTIDE SEQUENCE [LARGE SCALE GENOMIC DNA]</scope>
    <source>
        <strain evidence="4 5">DGU6</strain>
    </source>
</reference>
<accession>A0ABU9IAY5</accession>
<dbReference type="EC" id="2.8.1.-" evidence="4"/>
<organism evidence="4 5">
    <name type="scientific">Aurantiacibacter gilvus</name>
    <dbReference type="NCBI Taxonomy" id="3139141"/>
    <lineage>
        <taxon>Bacteria</taxon>
        <taxon>Pseudomonadati</taxon>
        <taxon>Pseudomonadota</taxon>
        <taxon>Alphaproteobacteria</taxon>
        <taxon>Sphingomonadales</taxon>
        <taxon>Erythrobacteraceae</taxon>
        <taxon>Aurantiacibacter</taxon>
    </lineage>
</organism>
<sequence>MTPLVTTEWLASEMGAADLVILDASAHLPGTGRDPAAEYAAAHIPGARFLDLMGALVDPQGDVPAALPTRAQFEARMGALGVNADSRVVLYDNSDMRTSARAWFIFRLYGHPEFTILDGGMQKWVAEGRPVETGHASFDAADYVSTGGHGAVRSKADMLANCKSCVEQVVDARDAGRFAGTVEDTVHGLPGGHIPGARHLLFRDVLAEDGTFLPPAQIAEAFAKAGIDPDKPLAASCGSGVTASVLLFAHSLLGHDHGALYDGSWSDWGSDPNTPKETGEAA</sequence>
<proteinExistence type="predicted"/>
<dbReference type="PANTHER" id="PTHR11364">
    <property type="entry name" value="THIOSULFATE SULFERTANSFERASE"/>
    <property type="match status" value="1"/>
</dbReference>
<keyword evidence="5" id="KW-1185">Reference proteome</keyword>
<dbReference type="PANTHER" id="PTHR11364:SF27">
    <property type="entry name" value="SULFURTRANSFERASE"/>
    <property type="match status" value="1"/>
</dbReference>
<dbReference type="InterPro" id="IPR036873">
    <property type="entry name" value="Rhodanese-like_dom_sf"/>
</dbReference>
<dbReference type="PROSITE" id="PS00380">
    <property type="entry name" value="RHODANESE_1"/>
    <property type="match status" value="1"/>
</dbReference>
<keyword evidence="2" id="KW-0677">Repeat</keyword>
<gene>
    <name evidence="4" type="ORF">AAEO60_02615</name>
</gene>
<dbReference type="InterPro" id="IPR001763">
    <property type="entry name" value="Rhodanese-like_dom"/>
</dbReference>
<evidence type="ECO:0000313" key="5">
    <source>
        <dbReference type="Proteomes" id="UP001497045"/>
    </source>
</evidence>